<dbReference type="GO" id="GO:0006261">
    <property type="term" value="P:DNA-templated DNA replication"/>
    <property type="evidence" value="ECO:0007669"/>
    <property type="project" value="InterPro"/>
</dbReference>
<organism evidence="9 10">
    <name type="scientific">Trapa incisa</name>
    <dbReference type="NCBI Taxonomy" id="236973"/>
    <lineage>
        <taxon>Eukaryota</taxon>
        <taxon>Viridiplantae</taxon>
        <taxon>Streptophyta</taxon>
        <taxon>Embryophyta</taxon>
        <taxon>Tracheophyta</taxon>
        <taxon>Spermatophyta</taxon>
        <taxon>Magnoliopsida</taxon>
        <taxon>eudicotyledons</taxon>
        <taxon>Gunneridae</taxon>
        <taxon>Pentapetalae</taxon>
        <taxon>rosids</taxon>
        <taxon>malvids</taxon>
        <taxon>Myrtales</taxon>
        <taxon>Lythraceae</taxon>
        <taxon>Trapa</taxon>
    </lineage>
</organism>
<evidence type="ECO:0000256" key="3">
    <source>
        <dbReference type="ARBA" id="ARBA00022705"/>
    </source>
</evidence>
<accession>A0AAN7JST8</accession>
<keyword evidence="3 6" id="KW-0235">DNA replication</keyword>
<reference evidence="9 10" key="1">
    <citation type="journal article" date="2023" name="Hortic Res">
        <title>Pangenome of water caltrop reveals structural variations and asymmetric subgenome divergence after allopolyploidization.</title>
        <authorList>
            <person name="Zhang X."/>
            <person name="Chen Y."/>
            <person name="Wang L."/>
            <person name="Yuan Y."/>
            <person name="Fang M."/>
            <person name="Shi L."/>
            <person name="Lu R."/>
            <person name="Comes H.P."/>
            <person name="Ma Y."/>
            <person name="Chen Y."/>
            <person name="Huang G."/>
            <person name="Zhou Y."/>
            <person name="Zheng Z."/>
            <person name="Qiu Y."/>
        </authorList>
    </citation>
    <scope>NUCLEOTIDE SEQUENCE [LARGE SCALE GENOMIC DNA]</scope>
    <source>
        <tissue evidence="9">Roots</tissue>
    </source>
</reference>
<dbReference type="GO" id="GO:0003677">
    <property type="term" value="F:DNA binding"/>
    <property type="evidence" value="ECO:0007669"/>
    <property type="project" value="UniProtKB-UniRule"/>
</dbReference>
<evidence type="ECO:0000256" key="2">
    <source>
        <dbReference type="ARBA" id="ARBA00009560"/>
    </source>
</evidence>
<dbReference type="PANTHER" id="PTHR12708">
    <property type="entry name" value="DNA POLYMERASE EPSILON SUBUNIT B"/>
    <property type="match status" value="1"/>
</dbReference>
<dbReference type="InterPro" id="IPR007185">
    <property type="entry name" value="DNA_pol_a/d/e_bsu"/>
</dbReference>
<evidence type="ECO:0000256" key="4">
    <source>
        <dbReference type="ARBA" id="ARBA00023125"/>
    </source>
</evidence>
<dbReference type="PIRSF" id="PIRSF000799">
    <property type="entry name" value="DNA_pol_eps_2"/>
    <property type="match status" value="1"/>
</dbReference>
<sequence length="532" mass="59847">MSTAAMRKKVQRKFKMRGYAVKVEAVDVIIAFASQFSGEEEEDEALNLVLDHLEHESLKSSIIDKEPVQRVVNLLMEAMAAADGTPAAVSQSSALRVIDAFVIPKFHYDSIRKIFYAHVGGLPIHGKASAKAALYKDRFLLLYQRLSHDQYFSKPAFDTEMTNLGSCELSSIQSLVGQTGRRWVMGIISQLEDGHFFLEDLTASVEINLADAKITTGFFSENTIVVAEGEMLLEGVFKVYTCGFPPLEDKDKSIRTLSGHDFFGGGILTKEDTLRLVELERNAVNDMFVILSDVWLDNEEVLAKLRIIMSGFENVEVVPSLFVFMGNFSSHPCNLSFNSYSSIRSQFGKLGQMIDSHPRLKEQSRFLFIPGPDDAGPSTVLPRCALPNYITDEFRKYVPNAIFSSNPCRIKFYSQEIVFFRQDLLYRMRRSCLIPPSTEETNDPFKHLIATITHQSHLCPLPLMVQPIIWNYDHSLHLYPTPDTIVLGDKSEQKAFTYAGITCFNPGSFSTDSTFVAYRPCTREVELSAVPE</sequence>
<keyword evidence="5 6" id="KW-0539">Nucleus</keyword>
<comment type="caution">
    <text evidence="9">The sequence shown here is derived from an EMBL/GenBank/DDBJ whole genome shotgun (WGS) entry which is preliminary data.</text>
</comment>
<evidence type="ECO:0000256" key="1">
    <source>
        <dbReference type="ARBA" id="ARBA00004123"/>
    </source>
</evidence>
<comment type="subcellular location">
    <subcellularLocation>
        <location evidence="1 6">Nucleus</location>
    </subcellularLocation>
</comment>
<dbReference type="Pfam" id="PF12213">
    <property type="entry name" value="Dpoe2NT"/>
    <property type="match status" value="1"/>
</dbReference>
<dbReference type="GO" id="GO:0042276">
    <property type="term" value="P:error-prone translesion synthesis"/>
    <property type="evidence" value="ECO:0007669"/>
    <property type="project" value="TreeGrafter"/>
</dbReference>
<dbReference type="PANTHER" id="PTHR12708:SF0">
    <property type="entry name" value="DNA POLYMERASE EPSILON SUBUNIT 2"/>
    <property type="match status" value="1"/>
</dbReference>
<feature type="domain" description="DNA polymerase epsilon subunit B N-terminal" evidence="8">
    <location>
        <begin position="4"/>
        <end position="73"/>
    </location>
</feature>
<feature type="domain" description="DNA polymerase alpha/delta/epsilon subunit B" evidence="7">
    <location>
        <begin position="288"/>
        <end position="493"/>
    </location>
</feature>
<dbReference type="Gene3D" id="1.10.8.60">
    <property type="match status" value="1"/>
</dbReference>
<keyword evidence="10" id="KW-1185">Reference proteome</keyword>
<dbReference type="Proteomes" id="UP001345219">
    <property type="component" value="Chromosome 16"/>
</dbReference>
<evidence type="ECO:0000259" key="8">
    <source>
        <dbReference type="Pfam" id="PF12213"/>
    </source>
</evidence>
<evidence type="ECO:0000256" key="5">
    <source>
        <dbReference type="ARBA" id="ARBA00023242"/>
    </source>
</evidence>
<keyword evidence="4 6" id="KW-0238">DNA-binding</keyword>
<evidence type="ECO:0000256" key="6">
    <source>
        <dbReference type="PIRNR" id="PIRNR000799"/>
    </source>
</evidence>
<comment type="function">
    <text evidence="6">Participates in DNA repair and in chromosomal DNA replication.</text>
</comment>
<name>A0AAN7JST8_9MYRT</name>
<dbReference type="Pfam" id="PF04042">
    <property type="entry name" value="DNA_pol_E_B"/>
    <property type="match status" value="1"/>
</dbReference>
<evidence type="ECO:0000313" key="9">
    <source>
        <dbReference type="EMBL" id="KAK4752609.1"/>
    </source>
</evidence>
<comment type="similarity">
    <text evidence="2 6">Belongs to the DNA polymerase epsilon subunit B family.</text>
</comment>
<proteinExistence type="inferred from homology"/>
<evidence type="ECO:0000259" key="7">
    <source>
        <dbReference type="Pfam" id="PF04042"/>
    </source>
</evidence>
<dbReference type="EMBL" id="JAXIOK010000016">
    <property type="protein sequence ID" value="KAK4752609.1"/>
    <property type="molecule type" value="Genomic_DNA"/>
</dbReference>
<gene>
    <name evidence="9" type="ORF">SAY87_021407</name>
</gene>
<dbReference type="InterPro" id="IPR024639">
    <property type="entry name" value="DNA_pol_e_bsu_N"/>
</dbReference>
<dbReference type="AlphaFoldDB" id="A0AAN7JST8"/>
<dbReference type="GO" id="GO:0008622">
    <property type="term" value="C:epsilon DNA polymerase complex"/>
    <property type="evidence" value="ECO:0007669"/>
    <property type="project" value="UniProtKB-UniRule"/>
</dbReference>
<dbReference type="InterPro" id="IPR016266">
    <property type="entry name" value="POLE2"/>
</dbReference>
<evidence type="ECO:0000313" key="10">
    <source>
        <dbReference type="Proteomes" id="UP001345219"/>
    </source>
</evidence>
<protein>
    <recommendedName>
        <fullName evidence="6">DNA polymerase epsilon subunit</fullName>
    </recommendedName>
    <alternativeName>
        <fullName evidence="6">DNA polymerase II subunit 2</fullName>
    </alternativeName>
</protein>